<feature type="transmembrane region" description="Helical" evidence="1">
    <location>
        <begin position="191"/>
        <end position="211"/>
    </location>
</feature>
<gene>
    <name evidence="2" type="ORF">BPAG_LOCUS10659</name>
</gene>
<feature type="transmembrane region" description="Helical" evidence="1">
    <location>
        <begin position="105"/>
        <end position="124"/>
    </location>
</feature>
<dbReference type="WBParaSite" id="BPAG_0001069701-mRNA-1">
    <property type="protein sequence ID" value="BPAG_0001069701-mRNA-1"/>
    <property type="gene ID" value="BPAG_0001069701"/>
</dbReference>
<dbReference type="PANTHER" id="PTHR22718">
    <property type="entry name" value="SERPENTINE RECEPTOR, CLASS X"/>
    <property type="match status" value="1"/>
</dbReference>
<organism evidence="4">
    <name type="scientific">Brugia pahangi</name>
    <name type="common">Filarial nematode worm</name>
    <dbReference type="NCBI Taxonomy" id="6280"/>
    <lineage>
        <taxon>Eukaryota</taxon>
        <taxon>Metazoa</taxon>
        <taxon>Ecdysozoa</taxon>
        <taxon>Nematoda</taxon>
        <taxon>Chromadorea</taxon>
        <taxon>Rhabditida</taxon>
        <taxon>Spirurina</taxon>
        <taxon>Spiruromorpha</taxon>
        <taxon>Filarioidea</taxon>
        <taxon>Onchocercidae</taxon>
        <taxon>Brugia</taxon>
    </lineage>
</organism>
<name>A0A0N4TQ42_BRUPA</name>
<dbReference type="AlphaFoldDB" id="A0A0N4TQ42"/>
<accession>A0A0N4TQ42</accession>
<proteinExistence type="predicted"/>
<keyword evidence="1" id="KW-0812">Transmembrane</keyword>
<evidence type="ECO:0000313" key="4">
    <source>
        <dbReference type="WBParaSite" id="BPAG_0001069701-mRNA-1"/>
    </source>
</evidence>
<keyword evidence="3" id="KW-1185">Reference proteome</keyword>
<dbReference type="Proteomes" id="UP000278627">
    <property type="component" value="Unassembled WGS sequence"/>
</dbReference>
<feature type="transmembrane region" description="Helical" evidence="1">
    <location>
        <begin position="20"/>
        <end position="44"/>
    </location>
</feature>
<dbReference type="CDD" id="cd00637">
    <property type="entry name" value="7tm_classA_rhodopsin-like"/>
    <property type="match status" value="1"/>
</dbReference>
<evidence type="ECO:0000256" key="1">
    <source>
        <dbReference type="SAM" id="Phobius"/>
    </source>
</evidence>
<reference evidence="4" key="1">
    <citation type="submission" date="2017-02" db="UniProtKB">
        <authorList>
            <consortium name="WormBaseParasite"/>
        </authorList>
    </citation>
    <scope>IDENTIFICATION</scope>
</reference>
<sequence>MDCALALKTRWINRASCTIYVYSSFVMLHFSFVLSLNRFVAIVLPKFNAFFESGKLYFLFLFVWLTAFAISSANFYYCTRNFEVSTLYWVHDCTKQSGGKLFFNFIKIWAIFLSVTMLAMYSAIIRNIRHRFASINNETQIYCLFRIKYGNFKTFCNYSLIMGRIRWELPNTNDKYGTNTLEITKYERSMLIQAALTSGGLIIGAISFGFLSKILIQIFDQKALLPINISHCSYILLYRCTLPTAFFLTNERARKYLCSRLRNNVVKSIPRLTK</sequence>
<keyword evidence="1" id="KW-0472">Membrane</keyword>
<protein>
    <submittedName>
        <fullName evidence="4">G_PROTEIN_RECEP_F1_2 domain-containing protein</fullName>
    </submittedName>
</protein>
<dbReference type="PANTHER" id="PTHR22718:SF25">
    <property type="entry name" value="G-PROTEIN COUPLED RECEPTORS FAMILY 1 PROFILE DOMAIN-CONTAINING PROTEIN"/>
    <property type="match status" value="1"/>
</dbReference>
<keyword evidence="1" id="KW-1133">Transmembrane helix</keyword>
<evidence type="ECO:0000313" key="2">
    <source>
        <dbReference type="EMBL" id="VDN91845.1"/>
    </source>
</evidence>
<feature type="transmembrane region" description="Helical" evidence="1">
    <location>
        <begin position="56"/>
        <end position="77"/>
    </location>
</feature>
<dbReference type="EMBL" id="UZAD01013195">
    <property type="protein sequence ID" value="VDN91845.1"/>
    <property type="molecule type" value="Genomic_DNA"/>
</dbReference>
<evidence type="ECO:0000313" key="3">
    <source>
        <dbReference type="Proteomes" id="UP000278627"/>
    </source>
</evidence>
<reference evidence="2 3" key="2">
    <citation type="submission" date="2018-11" db="EMBL/GenBank/DDBJ databases">
        <authorList>
            <consortium name="Pathogen Informatics"/>
        </authorList>
    </citation>
    <scope>NUCLEOTIDE SEQUENCE [LARGE SCALE GENOMIC DNA]</scope>
</reference>
<dbReference type="Gene3D" id="1.20.1070.10">
    <property type="entry name" value="Rhodopsin 7-helix transmembrane proteins"/>
    <property type="match status" value="1"/>
</dbReference>